<dbReference type="AlphaFoldDB" id="A0A679IZZ4"/>
<sequence length="31" mass="3299">MNAARLLEGARTLDCEGLGGALRRRSLGEVL</sequence>
<accession>A0A679IZZ4</accession>
<evidence type="ECO:0000313" key="1">
    <source>
        <dbReference type="EMBL" id="CAA2101871.1"/>
    </source>
</evidence>
<gene>
    <name evidence="1" type="ORF">VVAX_01470</name>
</gene>
<proteinExistence type="predicted"/>
<organism evidence="1">
    <name type="scientific">Variovorax paradoxus</name>
    <dbReference type="NCBI Taxonomy" id="34073"/>
    <lineage>
        <taxon>Bacteria</taxon>
        <taxon>Pseudomonadati</taxon>
        <taxon>Pseudomonadota</taxon>
        <taxon>Betaproteobacteria</taxon>
        <taxon>Burkholderiales</taxon>
        <taxon>Comamonadaceae</taxon>
        <taxon>Variovorax</taxon>
    </lineage>
</organism>
<reference evidence="1" key="1">
    <citation type="submission" date="2019-12" db="EMBL/GenBank/DDBJ databases">
        <authorList>
            <person name="Cremers G."/>
        </authorList>
    </citation>
    <scope>NUCLEOTIDE SEQUENCE</scope>
    <source>
        <strain evidence="1">Vvax</strain>
    </source>
</reference>
<protein>
    <submittedName>
        <fullName evidence="1">Uncharacterized protein</fullName>
    </submittedName>
</protein>
<dbReference type="EMBL" id="LR743507">
    <property type="protein sequence ID" value="CAA2101871.1"/>
    <property type="molecule type" value="Genomic_DNA"/>
</dbReference>
<name>A0A679IZZ4_VARPD</name>